<dbReference type="Proteomes" id="UP001645039">
    <property type="component" value="Unassembled WGS sequence"/>
</dbReference>
<sequence length="101" mass="10998">MQCSCGASADLSTQVNQKCDAELRYCACEKCGTISEAVLVLHGHDVCWDVTGDAVARRWFSTLTPESAEELFQSVTALQNVLLGDSDDDSGDLHTQFSFTF</sequence>
<evidence type="ECO:0000313" key="1">
    <source>
        <dbReference type="EMBL" id="MBE0401335.1"/>
    </source>
</evidence>
<reference evidence="1 2" key="1">
    <citation type="submission" date="2020-07" db="EMBL/GenBank/DDBJ databases">
        <title>Halophilic bacteria isolated from french cheeses.</title>
        <authorList>
            <person name="Kothe C.I."/>
            <person name="Farah-Kraiem B."/>
            <person name="Renault P."/>
            <person name="Dridi B."/>
        </authorList>
    </citation>
    <scope>NUCLEOTIDE SEQUENCE [LARGE SCALE GENOMIC DNA]</scope>
    <source>
        <strain evidence="1 2">FME1</strain>
    </source>
</reference>
<dbReference type="RefSeq" id="WP_192536157.1">
    <property type="nucleotide sequence ID" value="NZ_RRZD01000016.1"/>
</dbReference>
<dbReference type="EMBL" id="RRZD01000016">
    <property type="protein sequence ID" value="MBE0401335.1"/>
    <property type="molecule type" value="Genomic_DNA"/>
</dbReference>
<evidence type="ECO:0000313" key="2">
    <source>
        <dbReference type="Proteomes" id="UP001645039"/>
    </source>
</evidence>
<gene>
    <name evidence="1" type="ORF">EI168_14670</name>
</gene>
<keyword evidence="2" id="KW-1185">Reference proteome</keyword>
<comment type="caution">
    <text evidence="1">The sequence shown here is derived from an EMBL/GenBank/DDBJ whole genome shotgun (WGS) entry which is preliminary data.</text>
</comment>
<proteinExistence type="predicted"/>
<name>A0ABR9F4C2_9GAMM</name>
<protein>
    <submittedName>
        <fullName evidence="1">Uncharacterized protein</fullName>
    </submittedName>
</protein>
<organism evidence="1 2">
    <name type="scientific">Halomonas casei</name>
    <dbReference type="NCBI Taxonomy" id="2742613"/>
    <lineage>
        <taxon>Bacteria</taxon>
        <taxon>Pseudomonadati</taxon>
        <taxon>Pseudomonadota</taxon>
        <taxon>Gammaproteobacteria</taxon>
        <taxon>Oceanospirillales</taxon>
        <taxon>Halomonadaceae</taxon>
        <taxon>Halomonas</taxon>
    </lineage>
</organism>
<accession>A0ABR9F4C2</accession>